<keyword evidence="3 5" id="KW-0863">Zinc-finger</keyword>
<evidence type="ECO:0000256" key="3">
    <source>
        <dbReference type="ARBA" id="ARBA00022771"/>
    </source>
</evidence>
<dbReference type="InterPro" id="IPR001878">
    <property type="entry name" value="Znf_CCHC"/>
</dbReference>
<protein>
    <recommendedName>
        <fullName evidence="7">CCHC-type domain-containing protein</fullName>
    </recommendedName>
</protein>
<dbReference type="SUPFAM" id="SSF57756">
    <property type="entry name" value="Retrovirus zinc finger-like domains"/>
    <property type="match status" value="1"/>
</dbReference>
<organism evidence="8 9">
    <name type="scientific">Pinctada imbricata</name>
    <name type="common">Atlantic pearl-oyster</name>
    <name type="synonym">Pinctada martensii</name>
    <dbReference type="NCBI Taxonomy" id="66713"/>
    <lineage>
        <taxon>Eukaryota</taxon>
        <taxon>Metazoa</taxon>
        <taxon>Spiralia</taxon>
        <taxon>Lophotrochozoa</taxon>
        <taxon>Mollusca</taxon>
        <taxon>Bivalvia</taxon>
        <taxon>Autobranchia</taxon>
        <taxon>Pteriomorphia</taxon>
        <taxon>Pterioida</taxon>
        <taxon>Pterioidea</taxon>
        <taxon>Pteriidae</taxon>
        <taxon>Pinctada</taxon>
    </lineage>
</organism>
<keyword evidence="2" id="KW-0677">Repeat</keyword>
<feature type="compositionally biased region" description="Polar residues" evidence="6">
    <location>
        <begin position="388"/>
        <end position="397"/>
    </location>
</feature>
<keyword evidence="9" id="KW-1185">Reference proteome</keyword>
<evidence type="ECO:0000256" key="1">
    <source>
        <dbReference type="ARBA" id="ARBA00022723"/>
    </source>
</evidence>
<keyword evidence="1" id="KW-0479">Metal-binding</keyword>
<accession>A0AA88YLC4</accession>
<evidence type="ECO:0000256" key="2">
    <source>
        <dbReference type="ARBA" id="ARBA00022737"/>
    </source>
</evidence>
<feature type="region of interest" description="Disordered" evidence="6">
    <location>
        <begin position="232"/>
        <end position="397"/>
    </location>
</feature>
<feature type="compositionally biased region" description="Polar residues" evidence="6">
    <location>
        <begin position="346"/>
        <end position="368"/>
    </location>
</feature>
<evidence type="ECO:0000313" key="8">
    <source>
        <dbReference type="EMBL" id="KAK3108061.1"/>
    </source>
</evidence>
<name>A0AA88YLC4_PINIB</name>
<dbReference type="PANTHER" id="PTHR47103:SF8">
    <property type="entry name" value="DNA-BINDING PROTEIN"/>
    <property type="match status" value="1"/>
</dbReference>
<feature type="compositionally biased region" description="Basic and acidic residues" evidence="6">
    <location>
        <begin position="320"/>
        <end position="333"/>
    </location>
</feature>
<dbReference type="GO" id="GO:0008270">
    <property type="term" value="F:zinc ion binding"/>
    <property type="evidence" value="ECO:0007669"/>
    <property type="project" value="UniProtKB-KW"/>
</dbReference>
<keyword evidence="4" id="KW-0862">Zinc</keyword>
<evidence type="ECO:0000259" key="7">
    <source>
        <dbReference type="PROSITE" id="PS50158"/>
    </source>
</evidence>
<dbReference type="GO" id="GO:0003676">
    <property type="term" value="F:nucleic acid binding"/>
    <property type="evidence" value="ECO:0007669"/>
    <property type="project" value="InterPro"/>
</dbReference>
<feature type="domain" description="CCHC-type" evidence="7">
    <location>
        <begin position="220"/>
        <end position="235"/>
    </location>
</feature>
<dbReference type="PANTHER" id="PTHR47103">
    <property type="entry name" value="DNA-BINDING PROTEIN"/>
    <property type="match status" value="1"/>
</dbReference>
<evidence type="ECO:0000256" key="5">
    <source>
        <dbReference type="PROSITE-ProRule" id="PRU00047"/>
    </source>
</evidence>
<feature type="compositionally biased region" description="Polar residues" evidence="6">
    <location>
        <begin position="283"/>
        <end position="295"/>
    </location>
</feature>
<dbReference type="Pfam" id="PF00098">
    <property type="entry name" value="zf-CCHC"/>
    <property type="match status" value="2"/>
</dbReference>
<comment type="caution">
    <text evidence="8">The sequence shown here is derived from an EMBL/GenBank/DDBJ whole genome shotgun (WGS) entry which is preliminary data.</text>
</comment>
<dbReference type="InterPro" id="IPR036875">
    <property type="entry name" value="Znf_CCHC_sf"/>
</dbReference>
<reference evidence="8" key="1">
    <citation type="submission" date="2019-08" db="EMBL/GenBank/DDBJ databases">
        <title>The improved chromosome-level genome for the pearl oyster Pinctada fucata martensii using PacBio sequencing and Hi-C.</title>
        <authorList>
            <person name="Zheng Z."/>
        </authorList>
    </citation>
    <scope>NUCLEOTIDE SEQUENCE</scope>
    <source>
        <strain evidence="8">ZZ-2019</strain>
        <tissue evidence="8">Adductor muscle</tissue>
    </source>
</reference>
<evidence type="ECO:0000256" key="6">
    <source>
        <dbReference type="SAM" id="MobiDB-lite"/>
    </source>
</evidence>
<dbReference type="Proteomes" id="UP001186944">
    <property type="component" value="Unassembled WGS sequence"/>
</dbReference>
<dbReference type="AlphaFoldDB" id="A0AA88YLC4"/>
<proteinExistence type="predicted"/>
<evidence type="ECO:0000313" key="9">
    <source>
        <dbReference type="Proteomes" id="UP001186944"/>
    </source>
</evidence>
<feature type="compositionally biased region" description="Acidic residues" evidence="6">
    <location>
        <begin position="240"/>
        <end position="260"/>
    </location>
</feature>
<feature type="domain" description="CCHC-type" evidence="7">
    <location>
        <begin position="200"/>
        <end position="216"/>
    </location>
</feature>
<gene>
    <name evidence="8" type="ORF">FSP39_000447</name>
</gene>
<dbReference type="SMART" id="SM00343">
    <property type="entry name" value="ZnF_C2HC"/>
    <property type="match status" value="2"/>
</dbReference>
<evidence type="ECO:0000256" key="4">
    <source>
        <dbReference type="ARBA" id="ARBA00022833"/>
    </source>
</evidence>
<dbReference type="Gene3D" id="4.10.60.10">
    <property type="entry name" value="Zinc finger, CCHC-type"/>
    <property type="match status" value="1"/>
</dbReference>
<dbReference type="EMBL" id="VSWD01000001">
    <property type="protein sequence ID" value="KAK3108061.1"/>
    <property type="molecule type" value="Genomic_DNA"/>
</dbReference>
<sequence length="397" mass="44065">MTANTPSYADIVNMTETSVRRTEKPVFIKEIDIFGTYKVPKDFWLSHVEIYKAISDVIPAEQIAGIQRVRGLWRIYVDDASSRSALLTKGFSIRNKSVTLYSSNPNRPYIDSVDTTMIRIKNVPLSADDGQIKRALSIRNCEIVNLFREKIRVDGRLTNCENGDRIAIVANLAEPLPVSMEIGRYRAIIRHKGQPNENQKCTKCLQEGHVSRDCTNNQVCRSCNEEGHIAANCPKPLMEDTSESDIDFGTSDESDTDESGQDTTTEEAPATVTSVAADDAPSVKNNSESDQSSKSTEIRKTKAVPVPVTPSSLPRHKNKQEKNKKEKKDKTKSEQSGPMEKFLKACSSTKPSAMSKINDTPSRKSSSIPPDVRSPLSPAEERNKTAKKANTLQKDKT</sequence>
<dbReference type="PROSITE" id="PS50158">
    <property type="entry name" value="ZF_CCHC"/>
    <property type="match status" value="2"/>
</dbReference>